<dbReference type="InterPro" id="IPR043502">
    <property type="entry name" value="DNA/RNA_pol_sf"/>
</dbReference>
<dbReference type="GO" id="GO:0003899">
    <property type="term" value="F:DNA-directed RNA polymerase activity"/>
    <property type="evidence" value="ECO:0007669"/>
    <property type="project" value="InterPro"/>
</dbReference>
<protein>
    <recommendedName>
        <fullName evidence="1">DNA-directed RNA polymerase N-terminal domain-containing protein</fullName>
    </recommendedName>
</protein>
<dbReference type="Gene3D" id="1.10.1320.10">
    <property type="entry name" value="DNA-directed RNA polymerase, N-terminal domain"/>
    <property type="match status" value="1"/>
</dbReference>
<dbReference type="InterPro" id="IPR002092">
    <property type="entry name" value="DNA-dir_Rpol_phage-type"/>
</dbReference>
<dbReference type="Proteomes" id="UP001221898">
    <property type="component" value="Unassembled WGS sequence"/>
</dbReference>
<keyword evidence="3" id="KW-1185">Reference proteome</keyword>
<feature type="non-terminal residue" evidence="2">
    <location>
        <position position="203"/>
    </location>
</feature>
<name>A0AAD7RFV2_9TELE</name>
<feature type="domain" description="DNA-directed RNA polymerase N-terminal" evidence="1">
    <location>
        <begin position="2"/>
        <end position="202"/>
    </location>
</feature>
<reference evidence="2" key="1">
    <citation type="journal article" date="2023" name="Science">
        <title>Genome structures resolve the early diversification of teleost fishes.</title>
        <authorList>
            <person name="Parey E."/>
            <person name="Louis A."/>
            <person name="Montfort J."/>
            <person name="Bouchez O."/>
            <person name="Roques C."/>
            <person name="Iampietro C."/>
            <person name="Lluch J."/>
            <person name="Castinel A."/>
            <person name="Donnadieu C."/>
            <person name="Desvignes T."/>
            <person name="Floi Bucao C."/>
            <person name="Jouanno E."/>
            <person name="Wen M."/>
            <person name="Mejri S."/>
            <person name="Dirks R."/>
            <person name="Jansen H."/>
            <person name="Henkel C."/>
            <person name="Chen W.J."/>
            <person name="Zahm M."/>
            <person name="Cabau C."/>
            <person name="Klopp C."/>
            <person name="Thompson A.W."/>
            <person name="Robinson-Rechavi M."/>
            <person name="Braasch I."/>
            <person name="Lecointre G."/>
            <person name="Bobe J."/>
            <person name="Postlethwait J.H."/>
            <person name="Berthelot C."/>
            <person name="Roest Crollius H."/>
            <person name="Guiguen Y."/>
        </authorList>
    </citation>
    <scope>NUCLEOTIDE SEQUENCE</scope>
    <source>
        <strain evidence="2">NC1722</strain>
    </source>
</reference>
<proteinExistence type="predicted"/>
<dbReference type="InterPro" id="IPR037159">
    <property type="entry name" value="RNA_POL_N_sf"/>
</dbReference>
<dbReference type="EMBL" id="JAINUG010000290">
    <property type="protein sequence ID" value="KAJ8383543.1"/>
    <property type="molecule type" value="Genomic_DNA"/>
</dbReference>
<evidence type="ECO:0000313" key="3">
    <source>
        <dbReference type="Proteomes" id="UP001221898"/>
    </source>
</evidence>
<dbReference type="InterPro" id="IPR029262">
    <property type="entry name" value="RPOL_N"/>
</dbReference>
<accession>A0AAD7RFV2</accession>
<dbReference type="SUPFAM" id="SSF56672">
    <property type="entry name" value="DNA/RNA polymerases"/>
    <property type="match status" value="1"/>
</dbReference>
<dbReference type="PANTHER" id="PTHR10102:SF0">
    <property type="entry name" value="DNA-DIRECTED RNA POLYMERASE, MITOCHONDRIAL"/>
    <property type="match status" value="1"/>
</dbReference>
<dbReference type="GO" id="GO:0006390">
    <property type="term" value="P:mitochondrial transcription"/>
    <property type="evidence" value="ECO:0007669"/>
    <property type="project" value="TreeGrafter"/>
</dbReference>
<dbReference type="GO" id="GO:0001018">
    <property type="term" value="F:mitochondrial promoter sequence-specific DNA binding"/>
    <property type="evidence" value="ECO:0007669"/>
    <property type="project" value="TreeGrafter"/>
</dbReference>
<dbReference type="PANTHER" id="PTHR10102">
    <property type="entry name" value="DNA-DIRECTED RNA POLYMERASE, MITOCHONDRIAL"/>
    <property type="match status" value="1"/>
</dbReference>
<evidence type="ECO:0000313" key="2">
    <source>
        <dbReference type="EMBL" id="KAJ8383543.1"/>
    </source>
</evidence>
<evidence type="ECO:0000259" key="1">
    <source>
        <dbReference type="SMART" id="SM01311"/>
    </source>
</evidence>
<organism evidence="2 3">
    <name type="scientific">Aldrovandia affinis</name>
    <dbReference type="NCBI Taxonomy" id="143900"/>
    <lineage>
        <taxon>Eukaryota</taxon>
        <taxon>Metazoa</taxon>
        <taxon>Chordata</taxon>
        <taxon>Craniata</taxon>
        <taxon>Vertebrata</taxon>
        <taxon>Euteleostomi</taxon>
        <taxon>Actinopterygii</taxon>
        <taxon>Neopterygii</taxon>
        <taxon>Teleostei</taxon>
        <taxon>Notacanthiformes</taxon>
        <taxon>Halosauridae</taxon>
        <taxon>Aldrovandia</taxon>
    </lineage>
</organism>
<comment type="caution">
    <text evidence="2">The sequence shown here is derived from an EMBL/GenBank/DDBJ whole genome shotgun (WGS) entry which is preliminary data.</text>
</comment>
<dbReference type="Pfam" id="PF14700">
    <property type="entry name" value="RPOL_N"/>
    <property type="match status" value="1"/>
</dbReference>
<sequence>RADGRVSVFQRGLLGELRSQWRTALLEALRVSKLLLANSDQHSWRMNLYPYLCLLEDQEYVDIMLQGLSSLSPNGESLLIMAKELGNRVQNKYCIRQKSQSHMVEKLRRIYDRYAELLANDTEKRDLLPREWWEQLEAELSSGPSLVGDDTQWPHFLVVQLGTHLVDLMVRELKVYSNTLSPAQERKLIPILYHMYTFRSNRK</sequence>
<dbReference type="SMART" id="SM01311">
    <property type="entry name" value="RPOL_N"/>
    <property type="match status" value="1"/>
</dbReference>
<feature type="non-terminal residue" evidence="2">
    <location>
        <position position="1"/>
    </location>
</feature>
<dbReference type="AlphaFoldDB" id="A0AAD7RFV2"/>
<dbReference type="GO" id="GO:0034245">
    <property type="term" value="C:mitochondrial DNA-directed RNA polymerase complex"/>
    <property type="evidence" value="ECO:0007669"/>
    <property type="project" value="TreeGrafter"/>
</dbReference>
<gene>
    <name evidence="2" type="ORF">AAFF_G00219230</name>
</gene>